<protein>
    <submittedName>
        <fullName evidence="2">Uncharacterized protein</fullName>
    </submittedName>
</protein>
<evidence type="ECO:0000313" key="2">
    <source>
        <dbReference type="EMBL" id="GAY74883.1"/>
    </source>
</evidence>
<accession>A0A4Y1Z755</accession>
<evidence type="ECO:0000313" key="3">
    <source>
        <dbReference type="Proteomes" id="UP000319716"/>
    </source>
</evidence>
<feature type="transmembrane region" description="Helical" evidence="1">
    <location>
        <begin position="9"/>
        <end position="30"/>
    </location>
</feature>
<comment type="caution">
    <text evidence="2">The sequence shown here is derived from an EMBL/GenBank/DDBJ whole genome shotgun (WGS) entry which is preliminary data.</text>
</comment>
<proteinExistence type="predicted"/>
<organism evidence="2 3">
    <name type="scientific">Sporolactobacillus inulinus</name>
    <dbReference type="NCBI Taxonomy" id="2078"/>
    <lineage>
        <taxon>Bacteria</taxon>
        <taxon>Bacillati</taxon>
        <taxon>Bacillota</taxon>
        <taxon>Bacilli</taxon>
        <taxon>Bacillales</taxon>
        <taxon>Sporolactobacillaceae</taxon>
        <taxon>Sporolactobacillus</taxon>
    </lineage>
</organism>
<keyword evidence="1" id="KW-0472">Membrane</keyword>
<dbReference type="Proteomes" id="UP000319716">
    <property type="component" value="Unassembled WGS sequence"/>
</dbReference>
<dbReference type="AlphaFoldDB" id="A0A4Y1Z755"/>
<reference evidence="2 3" key="1">
    <citation type="submission" date="2017-11" db="EMBL/GenBank/DDBJ databases">
        <title>Draft Genome Sequence of Sporolactobacillus inulinus NBRC 111894 Isolated from Koso, a Japanese Sugar-Vegetable Fermented Beverage.</title>
        <authorList>
            <person name="Chiou T.Y."/>
            <person name="Oshima K."/>
            <person name="Suda W."/>
            <person name="Hattori M."/>
            <person name="Takahashi T."/>
        </authorList>
    </citation>
    <scope>NUCLEOTIDE SEQUENCE [LARGE SCALE GENOMIC DNA]</scope>
    <source>
        <strain evidence="2 3">NBRC111894</strain>
    </source>
</reference>
<keyword evidence="1" id="KW-1133">Transmembrane helix</keyword>
<keyword evidence="1" id="KW-0812">Transmembrane</keyword>
<name>A0A4Y1Z755_9BACL</name>
<sequence length="37" mass="4241">MTQAHLSELAWFLIAISVLALLISFCFFRGNRPPDFD</sequence>
<dbReference type="EMBL" id="BEXB01000002">
    <property type="protein sequence ID" value="GAY74883.1"/>
    <property type="molecule type" value="Genomic_DNA"/>
</dbReference>
<evidence type="ECO:0000256" key="1">
    <source>
        <dbReference type="SAM" id="Phobius"/>
    </source>
</evidence>
<gene>
    <name evidence="2" type="ORF">NBRC111894_437</name>
</gene>